<gene>
    <name evidence="2" type="ORF">H6G03_05970</name>
</gene>
<dbReference type="Proteomes" id="UP000641646">
    <property type="component" value="Unassembled WGS sequence"/>
</dbReference>
<dbReference type="Pfam" id="PF10016">
    <property type="entry name" value="DUF2259"/>
    <property type="match status" value="1"/>
</dbReference>
<organism evidence="2 3">
    <name type="scientific">Aerosakkonema funiforme FACHB-1375</name>
    <dbReference type="NCBI Taxonomy" id="2949571"/>
    <lineage>
        <taxon>Bacteria</taxon>
        <taxon>Bacillati</taxon>
        <taxon>Cyanobacteriota</taxon>
        <taxon>Cyanophyceae</taxon>
        <taxon>Oscillatoriophycideae</taxon>
        <taxon>Aerosakkonematales</taxon>
        <taxon>Aerosakkonemataceae</taxon>
        <taxon>Aerosakkonema</taxon>
    </lineage>
</organism>
<dbReference type="RefSeq" id="WP_190463085.1">
    <property type="nucleotide sequence ID" value="NZ_JACJPW010000011.1"/>
</dbReference>
<keyword evidence="1" id="KW-0732">Signal</keyword>
<evidence type="ECO:0000256" key="1">
    <source>
        <dbReference type="SAM" id="SignalP"/>
    </source>
</evidence>
<reference evidence="2" key="1">
    <citation type="journal article" date="2015" name="ISME J.">
        <title>Draft Genome Sequence of Streptomyces incarnatus NRRL8089, which Produces the Nucleoside Antibiotic Sinefungin.</title>
        <authorList>
            <person name="Oshima K."/>
            <person name="Hattori M."/>
            <person name="Shimizu H."/>
            <person name="Fukuda K."/>
            <person name="Nemoto M."/>
            <person name="Inagaki K."/>
            <person name="Tamura T."/>
        </authorList>
    </citation>
    <scope>NUCLEOTIDE SEQUENCE</scope>
    <source>
        <strain evidence="2">FACHB-1375</strain>
    </source>
</reference>
<sequence>MKSFYLVSLGLAASLTAVMSAEVWADVWRTTQRMAGFSTDSLSYIYLESSRDTGAGIPKAEMQIVNVPSNSCVPNGCIETQYGESQSGKTTKMAEDDLLARTGNLRRRLKLVSPHLGTKLNIISRSNSPDGSETVVARLNNGKTLQIRLEQKQIKSTSQGGTAERDKASMSLLITYNNRQRRIGSLNNYRDWVISYSLREVRLSPNGRNAIVLLDKTEPTFEGVLQTTLVQGFPL</sequence>
<dbReference type="EMBL" id="JACJPW010000011">
    <property type="protein sequence ID" value="MBD2180652.1"/>
    <property type="molecule type" value="Genomic_DNA"/>
</dbReference>
<feature type="signal peptide" evidence="1">
    <location>
        <begin position="1"/>
        <end position="25"/>
    </location>
</feature>
<reference evidence="2" key="2">
    <citation type="submission" date="2020-08" db="EMBL/GenBank/DDBJ databases">
        <authorList>
            <person name="Chen M."/>
            <person name="Teng W."/>
            <person name="Zhao L."/>
            <person name="Hu C."/>
            <person name="Zhou Y."/>
            <person name="Han B."/>
            <person name="Song L."/>
            <person name="Shu W."/>
        </authorList>
    </citation>
    <scope>NUCLEOTIDE SEQUENCE</scope>
    <source>
        <strain evidence="2">FACHB-1375</strain>
    </source>
</reference>
<feature type="chain" id="PRO_5037242165" evidence="1">
    <location>
        <begin position="26"/>
        <end position="235"/>
    </location>
</feature>
<comment type="caution">
    <text evidence="2">The sequence shown here is derived from an EMBL/GenBank/DDBJ whole genome shotgun (WGS) entry which is preliminary data.</text>
</comment>
<dbReference type="AlphaFoldDB" id="A0A926ZG14"/>
<evidence type="ECO:0000313" key="2">
    <source>
        <dbReference type="EMBL" id="MBD2180652.1"/>
    </source>
</evidence>
<protein>
    <submittedName>
        <fullName evidence="2">DUF2259 domain-containing protein</fullName>
    </submittedName>
</protein>
<keyword evidence="3" id="KW-1185">Reference proteome</keyword>
<name>A0A926ZG14_9CYAN</name>
<proteinExistence type="predicted"/>
<evidence type="ECO:0000313" key="3">
    <source>
        <dbReference type="Proteomes" id="UP000641646"/>
    </source>
</evidence>
<accession>A0A926ZG14</accession>
<dbReference type="InterPro" id="IPR018725">
    <property type="entry name" value="DUF2259_secreted"/>
</dbReference>